<feature type="chain" id="PRO_5047532495" evidence="4">
    <location>
        <begin position="27"/>
        <end position="417"/>
    </location>
</feature>
<dbReference type="PANTHER" id="PTHR30061">
    <property type="entry name" value="MALTOSE-BINDING PERIPLASMIC PROTEIN"/>
    <property type="match status" value="1"/>
</dbReference>
<dbReference type="SUPFAM" id="SSF53850">
    <property type="entry name" value="Periplasmic binding protein-like II"/>
    <property type="match status" value="1"/>
</dbReference>
<sequence length="417" mass="43529">MSNNRVTGRLLTAAAVAALAAGTLSACGSSAGSSSDGGKEASSMYTWISNENDRAQWQAFVDAAKKKDPAFNLTLEGPSFNDYWTKVKTRLSSSGAPCIITTQAARAQELKDLTVPLDDMVKSNNVDVSMYNKAMIDGLTVDGSLRGIPYDAEPVVLYYNKDLLSAAGVKEPTLNYTTAQFTSDLKALTKGGVTGLAVPPGFGAGPGLPLAFANGNEPVKDGKLDLTNQGLVQDQQFAFDLAAKEKVATAPQASDGSDVPEQQFMSGKAAMIIDGPWMYDTLTTKTQGKVGIAVIPSTSGQGIGMIQGSAFAIAASCKDKETAFKNIMKITTPEVVGAVGAARGTVPSVESAIKDWAGNKPAADVAVVEALLKSGRPLVTTPTWNQVETNFTQYSGDGFRGTKSAQDILSTIANSAK</sequence>
<dbReference type="EMBL" id="JAUSRE010000026">
    <property type="protein sequence ID" value="MDP9890334.1"/>
    <property type="molecule type" value="Genomic_DNA"/>
</dbReference>
<evidence type="ECO:0000256" key="3">
    <source>
        <dbReference type="ARBA" id="ARBA00022729"/>
    </source>
</evidence>
<dbReference type="CDD" id="cd13585">
    <property type="entry name" value="PBP2_TMBP_like"/>
    <property type="match status" value="1"/>
</dbReference>
<gene>
    <name evidence="5" type="ORF">J2X98_003948</name>
</gene>
<dbReference type="PANTHER" id="PTHR30061:SF50">
    <property type="entry name" value="MALTOSE_MALTODEXTRIN-BINDING PERIPLASMIC PROTEIN"/>
    <property type="match status" value="1"/>
</dbReference>
<keyword evidence="2" id="KW-0813">Transport</keyword>
<evidence type="ECO:0000313" key="6">
    <source>
        <dbReference type="Proteomes" id="UP001226577"/>
    </source>
</evidence>
<dbReference type="Proteomes" id="UP001226577">
    <property type="component" value="Unassembled WGS sequence"/>
</dbReference>
<evidence type="ECO:0000256" key="4">
    <source>
        <dbReference type="SAM" id="SignalP"/>
    </source>
</evidence>
<comment type="similarity">
    <text evidence="1">Belongs to the bacterial solute-binding protein 1 family.</text>
</comment>
<dbReference type="RefSeq" id="WP_307311495.1">
    <property type="nucleotide sequence ID" value="NZ_JAUSRE010000026.1"/>
</dbReference>
<dbReference type="PROSITE" id="PS51257">
    <property type="entry name" value="PROKAR_LIPOPROTEIN"/>
    <property type="match status" value="1"/>
</dbReference>
<name>A0ABT9S1I3_9MICC</name>
<comment type="caution">
    <text evidence="5">The sequence shown here is derived from an EMBL/GenBank/DDBJ whole genome shotgun (WGS) entry which is preliminary data.</text>
</comment>
<keyword evidence="3 4" id="KW-0732">Signal</keyword>
<dbReference type="Pfam" id="PF13416">
    <property type="entry name" value="SBP_bac_8"/>
    <property type="match status" value="1"/>
</dbReference>
<keyword evidence="6" id="KW-1185">Reference proteome</keyword>
<proteinExistence type="inferred from homology"/>
<evidence type="ECO:0000256" key="1">
    <source>
        <dbReference type="ARBA" id="ARBA00008520"/>
    </source>
</evidence>
<dbReference type="InterPro" id="IPR006059">
    <property type="entry name" value="SBP"/>
</dbReference>
<dbReference type="Gene3D" id="3.40.190.10">
    <property type="entry name" value="Periplasmic binding protein-like II"/>
    <property type="match status" value="1"/>
</dbReference>
<evidence type="ECO:0000256" key="2">
    <source>
        <dbReference type="ARBA" id="ARBA00022448"/>
    </source>
</evidence>
<feature type="signal peptide" evidence="4">
    <location>
        <begin position="1"/>
        <end position="26"/>
    </location>
</feature>
<protein>
    <submittedName>
        <fullName evidence="5">Multiple sugar transport system substrate-binding protein</fullName>
    </submittedName>
</protein>
<evidence type="ECO:0000313" key="5">
    <source>
        <dbReference type="EMBL" id="MDP9890334.1"/>
    </source>
</evidence>
<organism evidence="5 6">
    <name type="scientific">Pseudarthrobacter enclensis</name>
    <dbReference type="NCBI Taxonomy" id="993070"/>
    <lineage>
        <taxon>Bacteria</taxon>
        <taxon>Bacillati</taxon>
        <taxon>Actinomycetota</taxon>
        <taxon>Actinomycetes</taxon>
        <taxon>Micrococcales</taxon>
        <taxon>Micrococcaceae</taxon>
        <taxon>Pseudarthrobacter</taxon>
    </lineage>
</organism>
<keyword evidence="5" id="KW-0762">Sugar transport</keyword>
<reference evidence="5 6" key="1">
    <citation type="submission" date="2023-07" db="EMBL/GenBank/DDBJ databases">
        <title>Sorghum-associated microbial communities from plants grown in Nebraska, USA.</title>
        <authorList>
            <person name="Schachtman D."/>
        </authorList>
    </citation>
    <scope>NUCLEOTIDE SEQUENCE [LARGE SCALE GENOMIC DNA]</scope>
    <source>
        <strain evidence="5 6">CC222</strain>
    </source>
</reference>
<accession>A0ABT9S1I3</accession>